<organism evidence="3 4">
    <name type="scientific">Hydrogenibacillus schlegelii</name>
    <name type="common">Bacillus schlegelii</name>
    <dbReference type="NCBI Taxonomy" id="1484"/>
    <lineage>
        <taxon>Bacteria</taxon>
        <taxon>Bacillati</taxon>
        <taxon>Bacillota</taxon>
        <taxon>Bacilli</taxon>
        <taxon>Bacillales</taxon>
        <taxon>Bacillales Family X. Incertae Sedis</taxon>
        <taxon>Hydrogenibacillus</taxon>
    </lineage>
</organism>
<gene>
    <name evidence="3" type="ORF">KM312_03505</name>
</gene>
<dbReference type="PANTHER" id="PTHR30006:SF2">
    <property type="entry name" value="ABC TRANSPORTER SUBSTRATE-BINDING PROTEIN"/>
    <property type="match status" value="1"/>
</dbReference>
<dbReference type="Pfam" id="PF13416">
    <property type="entry name" value="SBP_bac_8"/>
    <property type="match status" value="1"/>
</dbReference>
<dbReference type="SUPFAM" id="SSF53850">
    <property type="entry name" value="Periplasmic binding protein-like II"/>
    <property type="match status" value="1"/>
</dbReference>
<dbReference type="InterPro" id="IPR006059">
    <property type="entry name" value="SBP"/>
</dbReference>
<dbReference type="GO" id="GO:0015888">
    <property type="term" value="P:thiamine transport"/>
    <property type="evidence" value="ECO:0007669"/>
    <property type="project" value="TreeGrafter"/>
</dbReference>
<evidence type="ECO:0000313" key="3">
    <source>
        <dbReference type="EMBL" id="MBT9281714.1"/>
    </source>
</evidence>
<feature type="signal peptide" evidence="2">
    <location>
        <begin position="1"/>
        <end position="35"/>
    </location>
</feature>
<dbReference type="GO" id="GO:0030288">
    <property type="term" value="C:outer membrane-bounded periplasmic space"/>
    <property type="evidence" value="ECO:0007669"/>
    <property type="project" value="TreeGrafter"/>
</dbReference>
<dbReference type="PANTHER" id="PTHR30006">
    <property type="entry name" value="THIAMINE-BINDING PERIPLASMIC PROTEIN-RELATED"/>
    <property type="match status" value="1"/>
</dbReference>
<accession>A0A947CVD2</accession>
<dbReference type="Proteomes" id="UP000748108">
    <property type="component" value="Unassembled WGS sequence"/>
</dbReference>
<evidence type="ECO:0000256" key="1">
    <source>
        <dbReference type="ARBA" id="ARBA00022729"/>
    </source>
</evidence>
<dbReference type="GO" id="GO:0030976">
    <property type="term" value="F:thiamine pyrophosphate binding"/>
    <property type="evidence" value="ECO:0007669"/>
    <property type="project" value="TreeGrafter"/>
</dbReference>
<dbReference type="AlphaFoldDB" id="A0A947CVD2"/>
<evidence type="ECO:0000256" key="2">
    <source>
        <dbReference type="SAM" id="SignalP"/>
    </source>
</evidence>
<keyword evidence="1 2" id="KW-0732">Signal</keyword>
<sequence length="386" mass="41711">MGREKRTGRWKGRQRPGIKSLTMGLALLLLLTACGAPQPARPEEGAGKGASGQEGAMPTSITVAANGGVVERAIRDHIGAEFTKKTGIQIDFIAGLSSEIVARIEASPGNPTIDLAFIEPLDVLRLKEKGLIEPLDDASLPNRSALKADYQVEAIQDVWVPTFGYIVAPAYNTKAFEKNGWAPIASWNDLARREFKGRTAYVDVPNTWALLALYFLALANGGDFDRLDPGLEKAKEMARISETFYKNSTQVMPVMQQGLADVTYLSTYVIAALADQGVPIKMAAPKEGVPLQAIGPVVPKGTPKGKAARQFIDFFLEKTSQAALTELGFSSVVEGVGVADKYKDVLALPEGTKAFIPSPEKLMELRGTWSDRWAQEVRPELGKGLK</sequence>
<comment type="caution">
    <text evidence="3">The sequence shown here is derived from an EMBL/GenBank/DDBJ whole genome shotgun (WGS) entry which is preliminary data.</text>
</comment>
<proteinExistence type="predicted"/>
<name>A0A947CVD2_HYDSH</name>
<feature type="chain" id="PRO_5039005537" evidence="2">
    <location>
        <begin position="36"/>
        <end position="386"/>
    </location>
</feature>
<protein>
    <submittedName>
        <fullName evidence="3">Extracellular solute-binding protein</fullName>
    </submittedName>
</protein>
<reference evidence="3" key="1">
    <citation type="journal article" date="2021" name="Microbiology">
        <title>Metagenomic Analysis of the Microbial Community in the Underground Coal Fire Area (Kemerovo Region, Russia) Revealed Predominance of Thermophilic Members of the Phyla Deinococcus-thermus, Aquificae, and Firmicutes.</title>
        <authorList>
            <person name="Kadnikov V."/>
            <person name="Mardanov A.V."/>
            <person name="Beletsky A.V."/>
            <person name="Karnachuk O.V."/>
            <person name="Ravin N.V."/>
        </authorList>
    </citation>
    <scope>NUCLEOTIDE SEQUENCE</scope>
    <source>
        <strain evidence="3">RBS10-49</strain>
    </source>
</reference>
<dbReference type="EMBL" id="JAHHQF010000043">
    <property type="protein sequence ID" value="MBT9281714.1"/>
    <property type="molecule type" value="Genomic_DNA"/>
</dbReference>
<dbReference type="Gene3D" id="3.40.190.10">
    <property type="entry name" value="Periplasmic binding protein-like II"/>
    <property type="match status" value="2"/>
</dbReference>
<evidence type="ECO:0000313" key="4">
    <source>
        <dbReference type="Proteomes" id="UP000748108"/>
    </source>
</evidence>
<dbReference type="GO" id="GO:0030975">
    <property type="term" value="F:thiamine binding"/>
    <property type="evidence" value="ECO:0007669"/>
    <property type="project" value="TreeGrafter"/>
</dbReference>
<dbReference type="PROSITE" id="PS51257">
    <property type="entry name" value="PROKAR_LIPOPROTEIN"/>
    <property type="match status" value="1"/>
</dbReference>